<comment type="subcellular location">
    <subcellularLocation>
        <location evidence="1">Golgi apparatus membrane</location>
        <topology evidence="1">Single-pass type IV membrane protein</topology>
    </subcellularLocation>
</comment>
<feature type="compositionally biased region" description="Acidic residues" evidence="12">
    <location>
        <begin position="132"/>
        <end position="150"/>
    </location>
</feature>
<evidence type="ECO:0000313" key="15">
    <source>
        <dbReference type="EMBL" id="RMY75596.1"/>
    </source>
</evidence>
<evidence type="ECO:0000256" key="8">
    <source>
        <dbReference type="ARBA" id="ARBA00023054"/>
    </source>
</evidence>
<dbReference type="EMBL" id="QWIQ01000831">
    <property type="protein sequence ID" value="RMY75596.1"/>
    <property type="molecule type" value="Genomic_DNA"/>
</dbReference>
<dbReference type="CDD" id="cd15851">
    <property type="entry name" value="SNARE_Syntaxin6"/>
    <property type="match status" value="1"/>
</dbReference>
<dbReference type="GO" id="GO:0015031">
    <property type="term" value="P:protein transport"/>
    <property type="evidence" value="ECO:0007669"/>
    <property type="project" value="UniProtKB-KW"/>
</dbReference>
<dbReference type="GO" id="GO:0000139">
    <property type="term" value="C:Golgi membrane"/>
    <property type="evidence" value="ECO:0007669"/>
    <property type="project" value="UniProtKB-SubCell"/>
</dbReference>
<evidence type="ECO:0000256" key="6">
    <source>
        <dbReference type="ARBA" id="ARBA00022989"/>
    </source>
</evidence>
<dbReference type="SUPFAM" id="SSF54695">
    <property type="entry name" value="POZ domain"/>
    <property type="match status" value="1"/>
</dbReference>
<dbReference type="PANTHER" id="PTHR42089:SF1">
    <property type="entry name" value="YALI0F09427P"/>
    <property type="match status" value="1"/>
</dbReference>
<dbReference type="Pfam" id="PF09177">
    <property type="entry name" value="STX6_10_61_N"/>
    <property type="match status" value="1"/>
</dbReference>
<dbReference type="InterPro" id="IPR015260">
    <property type="entry name" value="Syntaxin-6/10/61_N"/>
</dbReference>
<dbReference type="Gene3D" id="1.20.58.90">
    <property type="match status" value="1"/>
</dbReference>
<reference evidence="15 16" key="1">
    <citation type="journal article" date="2018" name="BMC Genomics">
        <title>Genomic evidence for intraspecific hybridization in a clonal and extremely halotolerant yeast.</title>
        <authorList>
            <person name="Gostincar C."/>
            <person name="Stajich J.E."/>
            <person name="Zupancic J."/>
            <person name="Zalar P."/>
            <person name="Gunde-Cimerman N."/>
        </authorList>
    </citation>
    <scope>NUCLEOTIDE SEQUENCE [LARGE SCALE GENOMIC DNA]</scope>
    <source>
        <strain evidence="15 16">EXF-171</strain>
    </source>
</reference>
<organism evidence="15 16">
    <name type="scientific">Hortaea werneckii</name>
    <name type="common">Black yeast</name>
    <name type="synonym">Cladosporium werneckii</name>
    <dbReference type="NCBI Taxonomy" id="91943"/>
    <lineage>
        <taxon>Eukaryota</taxon>
        <taxon>Fungi</taxon>
        <taxon>Dikarya</taxon>
        <taxon>Ascomycota</taxon>
        <taxon>Pezizomycotina</taxon>
        <taxon>Dothideomycetes</taxon>
        <taxon>Dothideomycetidae</taxon>
        <taxon>Mycosphaerellales</taxon>
        <taxon>Teratosphaeriaceae</taxon>
        <taxon>Hortaea</taxon>
    </lineage>
</organism>
<keyword evidence="5" id="KW-0653">Protein transport</keyword>
<keyword evidence="9" id="KW-0472">Membrane</keyword>
<feature type="region of interest" description="Disordered" evidence="12">
    <location>
        <begin position="295"/>
        <end position="325"/>
    </location>
</feature>
<feature type="domain" description="T-SNARE coiled-coil homology" evidence="14">
    <location>
        <begin position="158"/>
        <end position="220"/>
    </location>
</feature>
<dbReference type="SMART" id="SM00397">
    <property type="entry name" value="t_SNARE"/>
    <property type="match status" value="1"/>
</dbReference>
<dbReference type="InterPro" id="IPR000727">
    <property type="entry name" value="T_SNARE_dom"/>
</dbReference>
<name>A0A3M7EHI4_HORWE</name>
<evidence type="ECO:0000256" key="11">
    <source>
        <dbReference type="SAM" id="Coils"/>
    </source>
</evidence>
<evidence type="ECO:0000313" key="16">
    <source>
        <dbReference type="Proteomes" id="UP000281468"/>
    </source>
</evidence>
<dbReference type="SUPFAM" id="SSF47661">
    <property type="entry name" value="t-snare proteins"/>
    <property type="match status" value="1"/>
</dbReference>
<evidence type="ECO:0000256" key="4">
    <source>
        <dbReference type="ARBA" id="ARBA00022692"/>
    </source>
</evidence>
<feature type="compositionally biased region" description="Polar residues" evidence="12">
    <location>
        <begin position="103"/>
        <end position="112"/>
    </location>
</feature>
<dbReference type="SUPFAM" id="SSF58038">
    <property type="entry name" value="SNARE fusion complex"/>
    <property type="match status" value="1"/>
</dbReference>
<dbReference type="CDD" id="cd18186">
    <property type="entry name" value="BTB_POZ_ZBTB_KLHL-like"/>
    <property type="match status" value="1"/>
</dbReference>
<evidence type="ECO:0000256" key="9">
    <source>
        <dbReference type="ARBA" id="ARBA00023136"/>
    </source>
</evidence>
<evidence type="ECO:0000256" key="7">
    <source>
        <dbReference type="ARBA" id="ARBA00023034"/>
    </source>
</evidence>
<dbReference type="VEuPathDB" id="FungiDB:BTJ68_08354"/>
<dbReference type="Proteomes" id="UP000281468">
    <property type="component" value="Unassembled WGS sequence"/>
</dbReference>
<evidence type="ECO:0000256" key="1">
    <source>
        <dbReference type="ARBA" id="ARBA00004409"/>
    </source>
</evidence>
<dbReference type="InterPro" id="IPR000210">
    <property type="entry name" value="BTB/POZ_dom"/>
</dbReference>
<keyword evidence="6" id="KW-1133">Transmembrane helix</keyword>
<dbReference type="InterPro" id="IPR010989">
    <property type="entry name" value="SNARE"/>
</dbReference>
<keyword evidence="8 11" id="KW-0175">Coiled coil</keyword>
<evidence type="ECO:0000256" key="12">
    <source>
        <dbReference type="SAM" id="MobiDB-lite"/>
    </source>
</evidence>
<dbReference type="InterPro" id="IPR011333">
    <property type="entry name" value="SKP1/BTB/POZ_sf"/>
</dbReference>
<sequence>MADDPFHSAQSDLESLLQQARPLLTSYLRIRSSASSATSPELVEARQELEGTLTDLTADLQDLVDSVKAVEGDPARYGLSHAEVDRRRRLVGEVGREVEEMHSQLSTTIQTSDARKGGGSGLAHPDSFGAAADEDGDPLAGQDDGDDGYGEWEQQRQMEMMHEQDEALDGVFQTVGNLRLQADTMGRELEEQAEMLEDTENIADRVGGKLANGIKKVRYVIEKNEAVHPTGRRARAAQYSSQALARPSQHSSQSAYHWTHTTMHDERSHPLLQQTALSVNPFIDLPKPPTLPHNYASLPSTLPPSSINAPPAPSHPDRPAYVTSSSGFAAHPSTIISQNQALLEQLDRQKAEASKKVQEWEKGIQERDLAEKRRKAPGWLDSEQHLLQPEKTGADRVREQEGSLMDEHASAGRQEQSCGDDAVTTHRDSPTECNMSRVATRLSSWFKDDTLVTILLTDDGTKYTLSKKIVCSISDYFAKALDGDFREAHERTLKLPDCSEETFDAVLWFHMNSSLPWDIESGDQAQLLLMNLWLFADIYMVAHLKDEVLAAASGSLSNQSPCPGILAEVLVRVAEDSPLRALFIEKATSCVIQGGYDEAQRAELAEIEGFFKIMADGLAAGKSNWVIADTFAQGQDGISHWPNSAASVETVIGDRGDWSYIHRELNLPRPSPLNLAASAHATRRARRQEANNASARPVIMPLLRTP</sequence>
<dbReference type="InterPro" id="IPR048036">
    <property type="entry name" value="Tlg1p-like_N"/>
</dbReference>
<accession>A0A3M7EHI4</accession>
<dbReference type="FunFam" id="1.20.58.90:FF:000012">
    <property type="entry name" value="SNARE domain protein"/>
    <property type="match status" value="1"/>
</dbReference>
<comment type="similarity">
    <text evidence="2">Belongs to the syntaxin family.</text>
</comment>
<evidence type="ECO:0000256" key="2">
    <source>
        <dbReference type="ARBA" id="ARBA00009063"/>
    </source>
</evidence>
<evidence type="ECO:0000259" key="13">
    <source>
        <dbReference type="PROSITE" id="PS50097"/>
    </source>
</evidence>
<evidence type="ECO:0000256" key="3">
    <source>
        <dbReference type="ARBA" id="ARBA00022448"/>
    </source>
</evidence>
<keyword evidence="7" id="KW-0333">Golgi apparatus</keyword>
<dbReference type="CDD" id="cd21444">
    <property type="entry name" value="SNARE_NTD_Tlg1p-like"/>
    <property type="match status" value="1"/>
</dbReference>
<evidence type="ECO:0000259" key="14">
    <source>
        <dbReference type="PROSITE" id="PS50192"/>
    </source>
</evidence>
<dbReference type="Gene3D" id="3.30.710.10">
    <property type="entry name" value="Potassium Channel Kv1.1, Chain A"/>
    <property type="match status" value="1"/>
</dbReference>
<proteinExistence type="inferred from homology"/>
<keyword evidence="4" id="KW-0812">Transmembrane</keyword>
<dbReference type="Gene3D" id="1.20.5.110">
    <property type="match status" value="1"/>
</dbReference>
<dbReference type="GO" id="GO:0048193">
    <property type="term" value="P:Golgi vesicle transport"/>
    <property type="evidence" value="ECO:0007669"/>
    <property type="project" value="InterPro"/>
</dbReference>
<evidence type="ECO:0000256" key="5">
    <source>
        <dbReference type="ARBA" id="ARBA00022927"/>
    </source>
</evidence>
<dbReference type="PROSITE" id="PS50192">
    <property type="entry name" value="T_SNARE"/>
    <property type="match status" value="1"/>
</dbReference>
<feature type="region of interest" description="Disordered" evidence="12">
    <location>
        <begin position="102"/>
        <end position="150"/>
    </location>
</feature>
<protein>
    <recommendedName>
        <fullName evidence="10">t-SNARE affecting a late Golgi compartment protein 1</fullName>
    </recommendedName>
</protein>
<gene>
    <name evidence="15" type="ORF">D0862_13904</name>
</gene>
<dbReference type="PROSITE" id="PS50097">
    <property type="entry name" value="BTB"/>
    <property type="match status" value="1"/>
</dbReference>
<feature type="region of interest" description="Disordered" evidence="12">
    <location>
        <begin position="410"/>
        <end position="430"/>
    </location>
</feature>
<dbReference type="FunFam" id="1.20.5.110:FF:000006">
    <property type="entry name" value="Syntaxin 6"/>
    <property type="match status" value="1"/>
</dbReference>
<dbReference type="PANTHER" id="PTHR42089">
    <property type="entry name" value="YALI0F09427P"/>
    <property type="match status" value="1"/>
</dbReference>
<dbReference type="AlphaFoldDB" id="A0A3M7EHI4"/>
<evidence type="ECO:0000256" key="10">
    <source>
        <dbReference type="ARBA" id="ARBA00073343"/>
    </source>
</evidence>
<feature type="coiled-coil region" evidence="11">
    <location>
        <begin position="336"/>
        <end position="363"/>
    </location>
</feature>
<dbReference type="Pfam" id="PF00651">
    <property type="entry name" value="BTB"/>
    <property type="match status" value="1"/>
</dbReference>
<keyword evidence="3" id="KW-0813">Transport</keyword>
<feature type="domain" description="BTB" evidence="13">
    <location>
        <begin position="450"/>
        <end position="519"/>
    </location>
</feature>
<comment type="caution">
    <text evidence="15">The sequence shown here is derived from an EMBL/GenBank/DDBJ whole genome shotgun (WGS) entry which is preliminary data.</text>
</comment>